<keyword evidence="1" id="KW-0812">Transmembrane</keyword>
<sequence length="72" mass="7961">MSVRFPPYSLVSFSASFCQELCLGPRPLVPDIHSFLSLSLVILFSFKLGFIIENDAMKSIKTQDALSSHGLL</sequence>
<accession>A0A1I7TZ98</accession>
<dbReference type="AlphaFoldDB" id="A0A1I7TZ98"/>
<proteinExistence type="predicted"/>
<protein>
    <submittedName>
        <fullName evidence="3">Ovule protein</fullName>
    </submittedName>
</protein>
<evidence type="ECO:0000313" key="3">
    <source>
        <dbReference type="WBParaSite" id="Csp11.Scaffold629.g13285.t1"/>
    </source>
</evidence>
<name>A0A1I7TZ98_9PELO</name>
<keyword evidence="1" id="KW-0472">Membrane</keyword>
<dbReference type="Proteomes" id="UP000095282">
    <property type="component" value="Unplaced"/>
</dbReference>
<dbReference type="WBParaSite" id="Csp11.Scaffold629.g13285.t1">
    <property type="protein sequence ID" value="Csp11.Scaffold629.g13285.t1"/>
    <property type="gene ID" value="Csp11.Scaffold629.g13285"/>
</dbReference>
<organism evidence="2 3">
    <name type="scientific">Caenorhabditis tropicalis</name>
    <dbReference type="NCBI Taxonomy" id="1561998"/>
    <lineage>
        <taxon>Eukaryota</taxon>
        <taxon>Metazoa</taxon>
        <taxon>Ecdysozoa</taxon>
        <taxon>Nematoda</taxon>
        <taxon>Chromadorea</taxon>
        <taxon>Rhabditida</taxon>
        <taxon>Rhabditina</taxon>
        <taxon>Rhabditomorpha</taxon>
        <taxon>Rhabditoidea</taxon>
        <taxon>Rhabditidae</taxon>
        <taxon>Peloderinae</taxon>
        <taxon>Caenorhabditis</taxon>
    </lineage>
</organism>
<keyword evidence="1" id="KW-1133">Transmembrane helix</keyword>
<evidence type="ECO:0000256" key="1">
    <source>
        <dbReference type="SAM" id="Phobius"/>
    </source>
</evidence>
<evidence type="ECO:0000313" key="2">
    <source>
        <dbReference type="Proteomes" id="UP000095282"/>
    </source>
</evidence>
<reference evidence="3" key="1">
    <citation type="submission" date="2016-11" db="UniProtKB">
        <authorList>
            <consortium name="WormBaseParasite"/>
        </authorList>
    </citation>
    <scope>IDENTIFICATION</scope>
</reference>
<keyword evidence="2" id="KW-1185">Reference proteome</keyword>
<feature type="transmembrane region" description="Helical" evidence="1">
    <location>
        <begin position="34"/>
        <end position="52"/>
    </location>
</feature>